<dbReference type="EMBL" id="AZHD01000007">
    <property type="protein sequence ID" value="OAA62045.1"/>
    <property type="molecule type" value="Genomic_DNA"/>
</dbReference>
<protein>
    <submittedName>
        <fullName evidence="1">Uncharacterized protein</fullName>
    </submittedName>
</protein>
<comment type="caution">
    <text evidence="1">The sequence shown here is derived from an EMBL/GenBank/DDBJ whole genome shotgun (WGS) entry which is preliminary data.</text>
</comment>
<keyword evidence="2" id="KW-1185">Reference proteome</keyword>
<dbReference type="Proteomes" id="UP000076874">
    <property type="component" value="Unassembled WGS sequence"/>
</dbReference>
<sequence length="168" mass="18506">MPLSRERRLQASGRVDIDPEEHQLRLEPGDRLLSLWEQRMAALSGRRPLSAEEGISALRVERRIAWLAPTVGAYQFPVPFPRAMPLPGLVAIEEAFVQICTRGPDVEIHPQVHACESPERSQRAVNIGQGEALLPVLPLLPARSNHGGLQRPILPHLATPSGYGGRNC</sequence>
<dbReference type="STRING" id="1081102.A0A167UYU5"/>
<reference evidence="1 2" key="1">
    <citation type="journal article" date="2016" name="Genome Biol. Evol.">
        <title>Divergent and convergent evolution of fungal pathogenicity.</title>
        <authorList>
            <person name="Shang Y."/>
            <person name="Xiao G."/>
            <person name="Zheng P."/>
            <person name="Cen K."/>
            <person name="Zhan S."/>
            <person name="Wang C."/>
        </authorList>
    </citation>
    <scope>NUCLEOTIDE SEQUENCE [LARGE SCALE GENOMIC DNA]</scope>
    <source>
        <strain evidence="1 2">RCEF 264</strain>
    </source>
</reference>
<dbReference type="AlphaFoldDB" id="A0A167UYU5"/>
<gene>
    <name evidence="1" type="ORF">SPI_04904</name>
</gene>
<proteinExistence type="predicted"/>
<evidence type="ECO:0000313" key="2">
    <source>
        <dbReference type="Proteomes" id="UP000076874"/>
    </source>
</evidence>
<accession>A0A167UYU5</accession>
<name>A0A167UYU5_9HYPO</name>
<organism evidence="1 2">
    <name type="scientific">Niveomyces insectorum RCEF 264</name>
    <dbReference type="NCBI Taxonomy" id="1081102"/>
    <lineage>
        <taxon>Eukaryota</taxon>
        <taxon>Fungi</taxon>
        <taxon>Dikarya</taxon>
        <taxon>Ascomycota</taxon>
        <taxon>Pezizomycotina</taxon>
        <taxon>Sordariomycetes</taxon>
        <taxon>Hypocreomycetidae</taxon>
        <taxon>Hypocreales</taxon>
        <taxon>Cordycipitaceae</taxon>
        <taxon>Niveomyces</taxon>
    </lineage>
</organism>
<evidence type="ECO:0000313" key="1">
    <source>
        <dbReference type="EMBL" id="OAA62045.1"/>
    </source>
</evidence>